<organism evidence="2 3">
    <name type="scientific">Microbacterium phage Paschalis</name>
    <dbReference type="NCBI Taxonomy" id="2992928"/>
    <lineage>
        <taxon>Viruses</taxon>
        <taxon>Duplodnaviria</taxon>
        <taxon>Heunggongvirae</taxon>
        <taxon>Uroviricota</taxon>
        <taxon>Caudoviricetes</taxon>
        <taxon>Hodgkinviridae</taxon>
        <taxon>Quhwahvirus</taxon>
        <taxon>Quhwahvirus paschalis</taxon>
    </lineage>
</organism>
<dbReference type="EMBL" id="MH155873">
    <property type="protein sequence ID" value="AWN05563.1"/>
    <property type="molecule type" value="Genomic_DNA"/>
</dbReference>
<reference evidence="2 3" key="1">
    <citation type="submission" date="2018-04" db="EMBL/GenBank/DDBJ databases">
        <authorList>
            <person name="Paschalis M.I."/>
            <person name="Cheong D.K."/>
            <person name="Petit-Frere T."/>
            <person name="Stoner K.N."/>
            <person name="Veracka M."/>
            <person name="Ewers R.M."/>
            <person name="Maciver D.B."/>
            <person name="Santiago X."/>
            <person name="Nichols C.D."/>
            <person name="Scaff D.S."/>
            <person name="Osorio S.M."/>
            <person name="Mercado F.J."/>
            <person name="Tamondong K.G."/>
            <person name="Lee J."/>
            <person name="Nicholson R.L."/>
            <person name="Antonucci M.K."/>
            <person name="Anger G.K."/>
            <person name="Washington J.M."/>
            <person name="Garlena R.A."/>
            <person name="Russell D.A."/>
            <person name="Pope W.H."/>
            <person name="Jacobs-Sera D."/>
            <person name="Hendrix R.W."/>
            <person name="Hatfull G.F."/>
        </authorList>
    </citation>
    <scope>NUCLEOTIDE SEQUENCE [LARGE SCALE GENOMIC DNA]</scope>
</reference>
<evidence type="ECO:0000256" key="1">
    <source>
        <dbReference type="SAM" id="Phobius"/>
    </source>
</evidence>
<dbReference type="Proteomes" id="UP000246726">
    <property type="component" value="Segment"/>
</dbReference>
<keyword evidence="1" id="KW-0812">Transmembrane</keyword>
<evidence type="ECO:0000313" key="3">
    <source>
        <dbReference type="Proteomes" id="UP000246726"/>
    </source>
</evidence>
<feature type="transmembrane region" description="Helical" evidence="1">
    <location>
        <begin position="57"/>
        <end position="75"/>
    </location>
</feature>
<evidence type="ECO:0000313" key="2">
    <source>
        <dbReference type="EMBL" id="AWN05563.1"/>
    </source>
</evidence>
<proteinExistence type="predicted"/>
<name>A0A2U8UPN3_9CAUD</name>
<protein>
    <submittedName>
        <fullName evidence="2">Uncharacterized protein</fullName>
    </submittedName>
</protein>
<accession>A0A2U8UPN3</accession>
<dbReference type="RefSeq" id="YP_009801918.1">
    <property type="nucleotide sequence ID" value="NC_047976.1"/>
</dbReference>
<keyword evidence="3" id="KW-1185">Reference proteome</keyword>
<sequence>MADSHEVCGAPFAIGTCDRPPHPEGTEHYATMSPPAPMRMILDAAARSKRSSDRWRWFFIVATAAQVVLYIHRLIEGAPL</sequence>
<gene>
    <name evidence="2" type="primary">70</name>
    <name evidence="2" type="ORF">SEA_PASCHALIS_70</name>
</gene>
<keyword evidence="1" id="KW-1133">Transmembrane helix</keyword>
<dbReference type="GeneID" id="54992445"/>
<keyword evidence="1" id="KW-0472">Membrane</keyword>